<feature type="compositionally biased region" description="Pro residues" evidence="1">
    <location>
        <begin position="1"/>
        <end position="15"/>
    </location>
</feature>
<name>A0ABV0TP74_9TELE</name>
<reference evidence="2 3" key="1">
    <citation type="submission" date="2021-06" db="EMBL/GenBank/DDBJ databases">
        <authorList>
            <person name="Palmer J.M."/>
        </authorList>
    </citation>
    <scope>NUCLEOTIDE SEQUENCE [LARGE SCALE GENOMIC DNA]</scope>
    <source>
        <strain evidence="3">if_2019</strain>
        <tissue evidence="2">Muscle</tissue>
    </source>
</reference>
<accession>A0ABV0TP74</accession>
<protein>
    <submittedName>
        <fullName evidence="2">Uncharacterized protein</fullName>
    </submittedName>
</protein>
<proteinExistence type="predicted"/>
<evidence type="ECO:0000256" key="1">
    <source>
        <dbReference type="SAM" id="MobiDB-lite"/>
    </source>
</evidence>
<feature type="region of interest" description="Disordered" evidence="1">
    <location>
        <begin position="52"/>
        <end position="89"/>
    </location>
</feature>
<dbReference type="EMBL" id="JAHRIQ010040920">
    <property type="protein sequence ID" value="MEQ2234722.1"/>
    <property type="molecule type" value="Genomic_DNA"/>
</dbReference>
<evidence type="ECO:0000313" key="3">
    <source>
        <dbReference type="Proteomes" id="UP001482620"/>
    </source>
</evidence>
<evidence type="ECO:0000313" key="2">
    <source>
        <dbReference type="EMBL" id="MEQ2234722.1"/>
    </source>
</evidence>
<sequence>MPRHPSPQTPPPAPPGGAQGVPRPAERHSPASMSWAVPWASSWKASRRHPIQMPELPQLAPLDVEEQRLYSKPLPDSQTPHPISKGVHSNPMEEAHFSRLDLVLSVMTQSSWS</sequence>
<comment type="caution">
    <text evidence="2">The sequence shown here is derived from an EMBL/GenBank/DDBJ whole genome shotgun (WGS) entry which is preliminary data.</text>
</comment>
<dbReference type="Proteomes" id="UP001482620">
    <property type="component" value="Unassembled WGS sequence"/>
</dbReference>
<gene>
    <name evidence="2" type="ORF">ILYODFUR_034371</name>
</gene>
<organism evidence="2 3">
    <name type="scientific">Ilyodon furcidens</name>
    <name type="common">goldbreast splitfin</name>
    <dbReference type="NCBI Taxonomy" id="33524"/>
    <lineage>
        <taxon>Eukaryota</taxon>
        <taxon>Metazoa</taxon>
        <taxon>Chordata</taxon>
        <taxon>Craniata</taxon>
        <taxon>Vertebrata</taxon>
        <taxon>Euteleostomi</taxon>
        <taxon>Actinopterygii</taxon>
        <taxon>Neopterygii</taxon>
        <taxon>Teleostei</taxon>
        <taxon>Neoteleostei</taxon>
        <taxon>Acanthomorphata</taxon>
        <taxon>Ovalentaria</taxon>
        <taxon>Atherinomorphae</taxon>
        <taxon>Cyprinodontiformes</taxon>
        <taxon>Goodeidae</taxon>
        <taxon>Ilyodon</taxon>
    </lineage>
</organism>
<keyword evidence="3" id="KW-1185">Reference proteome</keyword>
<feature type="region of interest" description="Disordered" evidence="1">
    <location>
        <begin position="1"/>
        <end position="33"/>
    </location>
</feature>